<evidence type="ECO:0000313" key="2">
    <source>
        <dbReference type="Proteomes" id="UP000054018"/>
    </source>
</evidence>
<protein>
    <submittedName>
        <fullName evidence="1">Unplaced genomic scaffold scaffold_102, whole genome shotgun sequence</fullName>
    </submittedName>
</protein>
<dbReference type="Proteomes" id="UP000054018">
    <property type="component" value="Unassembled WGS sequence"/>
</dbReference>
<accession>A0A0C9YRM2</accession>
<keyword evidence="2" id="KW-1185">Reference proteome</keyword>
<proteinExistence type="predicted"/>
<dbReference type="EMBL" id="KN833786">
    <property type="protein sequence ID" value="KIK19311.1"/>
    <property type="molecule type" value="Genomic_DNA"/>
</dbReference>
<sequence>MSTDLSCLLLPGTFSTRLARLQVGSVATSAERRTQPSYFPGSDFPLELVEDVYRCHFTRIFACTR</sequence>
<dbReference type="HOGENOM" id="CLU_2850541_0_0_1"/>
<reference evidence="2" key="2">
    <citation type="submission" date="2015-01" db="EMBL/GenBank/DDBJ databases">
        <title>Evolutionary Origins and Diversification of the Mycorrhizal Mutualists.</title>
        <authorList>
            <consortium name="DOE Joint Genome Institute"/>
            <consortium name="Mycorrhizal Genomics Consortium"/>
            <person name="Kohler A."/>
            <person name="Kuo A."/>
            <person name="Nagy L.G."/>
            <person name="Floudas D."/>
            <person name="Copeland A."/>
            <person name="Barry K.W."/>
            <person name="Cichocki N."/>
            <person name="Veneault-Fourrey C."/>
            <person name="LaButti K."/>
            <person name="Lindquist E.A."/>
            <person name="Lipzen A."/>
            <person name="Lundell T."/>
            <person name="Morin E."/>
            <person name="Murat C."/>
            <person name="Riley R."/>
            <person name="Ohm R."/>
            <person name="Sun H."/>
            <person name="Tunlid A."/>
            <person name="Henrissat B."/>
            <person name="Grigoriev I.V."/>
            <person name="Hibbett D.S."/>
            <person name="Martin F."/>
        </authorList>
    </citation>
    <scope>NUCLEOTIDE SEQUENCE [LARGE SCALE GENOMIC DNA]</scope>
    <source>
        <strain evidence="2">441</strain>
    </source>
</reference>
<gene>
    <name evidence="1" type="ORF">PISMIDRAFT_683275</name>
</gene>
<name>A0A0C9YRM2_9AGAM</name>
<evidence type="ECO:0000313" key="1">
    <source>
        <dbReference type="EMBL" id="KIK19311.1"/>
    </source>
</evidence>
<dbReference type="AlphaFoldDB" id="A0A0C9YRM2"/>
<organism evidence="1 2">
    <name type="scientific">Pisolithus microcarpus 441</name>
    <dbReference type="NCBI Taxonomy" id="765257"/>
    <lineage>
        <taxon>Eukaryota</taxon>
        <taxon>Fungi</taxon>
        <taxon>Dikarya</taxon>
        <taxon>Basidiomycota</taxon>
        <taxon>Agaricomycotina</taxon>
        <taxon>Agaricomycetes</taxon>
        <taxon>Agaricomycetidae</taxon>
        <taxon>Boletales</taxon>
        <taxon>Sclerodermatineae</taxon>
        <taxon>Pisolithaceae</taxon>
        <taxon>Pisolithus</taxon>
    </lineage>
</organism>
<reference evidence="1 2" key="1">
    <citation type="submission" date="2014-04" db="EMBL/GenBank/DDBJ databases">
        <authorList>
            <consortium name="DOE Joint Genome Institute"/>
            <person name="Kuo A."/>
            <person name="Kohler A."/>
            <person name="Costa M.D."/>
            <person name="Nagy L.G."/>
            <person name="Floudas D."/>
            <person name="Copeland A."/>
            <person name="Barry K.W."/>
            <person name="Cichocki N."/>
            <person name="Veneault-Fourrey C."/>
            <person name="LaButti K."/>
            <person name="Lindquist E.A."/>
            <person name="Lipzen A."/>
            <person name="Lundell T."/>
            <person name="Morin E."/>
            <person name="Murat C."/>
            <person name="Sun H."/>
            <person name="Tunlid A."/>
            <person name="Henrissat B."/>
            <person name="Grigoriev I.V."/>
            <person name="Hibbett D.S."/>
            <person name="Martin F."/>
            <person name="Nordberg H.P."/>
            <person name="Cantor M.N."/>
            <person name="Hua S.X."/>
        </authorList>
    </citation>
    <scope>NUCLEOTIDE SEQUENCE [LARGE SCALE GENOMIC DNA]</scope>
    <source>
        <strain evidence="1 2">441</strain>
    </source>
</reference>